<dbReference type="Proteomes" id="UP000254496">
    <property type="component" value="Unassembled WGS sequence"/>
</dbReference>
<dbReference type="CDD" id="cd07178">
    <property type="entry name" value="terB_like_YebE"/>
    <property type="match status" value="1"/>
</dbReference>
<dbReference type="OrthoDB" id="5459344at2"/>
<proteinExistence type="predicted"/>
<evidence type="ECO:0000313" key="4">
    <source>
        <dbReference type="Proteomes" id="UP000254496"/>
    </source>
</evidence>
<dbReference type="EMBL" id="UGHF01000001">
    <property type="protein sequence ID" value="STO59498.1"/>
    <property type="molecule type" value="Genomic_DNA"/>
</dbReference>
<organism evidence="1 3">
    <name type="scientific">Canicola haemoglobinophilus</name>
    <dbReference type="NCBI Taxonomy" id="733"/>
    <lineage>
        <taxon>Bacteria</taxon>
        <taxon>Pseudomonadati</taxon>
        <taxon>Pseudomonadota</taxon>
        <taxon>Gammaproteobacteria</taxon>
        <taxon>Pasteurellales</taxon>
        <taxon>Pasteurellaceae</taxon>
        <taxon>Canicola</taxon>
    </lineage>
</organism>
<keyword evidence="3" id="KW-1185">Reference proteome</keyword>
<dbReference type="Pfam" id="PF04391">
    <property type="entry name" value="DUF533"/>
    <property type="match status" value="1"/>
</dbReference>
<dbReference type="RefSeq" id="WP_078218532.1">
    <property type="nucleotide sequence ID" value="NZ_MUXZ01000017.1"/>
</dbReference>
<dbReference type="EMBL" id="UGHJ01000001">
    <property type="protein sequence ID" value="STO69221.1"/>
    <property type="molecule type" value="Genomic_DNA"/>
</dbReference>
<accession>A0A1V4B125</accession>
<sequence>MNFNSLLNQVLNVAKEQVGNTVKGKSTADTITKVGGGAAALGLLSMFLGRKGGASLTKLGSLAALGSLAYKAYQSYQQNQDNTSITEQQFNSVIEENTDVSQLILQVMIAAAASDGEISAEERQAIMAEAGNDPEVYQWLENEIKQPITVSEIASKVGNNQALATQLYLAARIICADLQRKEIVFLANLATALNLDDQLVEQLEKQAGF</sequence>
<dbReference type="InterPro" id="IPR007486">
    <property type="entry name" value="YebE"/>
</dbReference>
<dbReference type="STRING" id="733.B0186_06360"/>
<evidence type="ECO:0000313" key="2">
    <source>
        <dbReference type="EMBL" id="STO69221.1"/>
    </source>
</evidence>
<dbReference type="SUPFAM" id="SSF158682">
    <property type="entry name" value="TerB-like"/>
    <property type="match status" value="1"/>
</dbReference>
<protein>
    <submittedName>
        <fullName evidence="1">Protein of uncharacterized function (DUF533)</fullName>
    </submittedName>
</protein>
<gene>
    <name evidence="1" type="ORF">NCTC1659_00748</name>
    <name evidence="2" type="ORF">NCTC8540_01746</name>
</gene>
<dbReference type="AlphaFoldDB" id="A0A1V4B125"/>
<dbReference type="InterPro" id="IPR029024">
    <property type="entry name" value="TerB-like"/>
</dbReference>
<dbReference type="Proteomes" id="UP000254329">
    <property type="component" value="Unassembled WGS sequence"/>
</dbReference>
<reference evidence="3 4" key="1">
    <citation type="submission" date="2018-06" db="EMBL/GenBank/DDBJ databases">
        <authorList>
            <consortium name="Pathogen Informatics"/>
            <person name="Doyle S."/>
        </authorList>
    </citation>
    <scope>NUCLEOTIDE SEQUENCE [LARGE SCALE GENOMIC DNA]</scope>
    <source>
        <strain evidence="1 3">NCTC1659</strain>
        <strain evidence="2 4">NCTC8540</strain>
    </source>
</reference>
<evidence type="ECO:0000313" key="3">
    <source>
        <dbReference type="Proteomes" id="UP000254329"/>
    </source>
</evidence>
<name>A0A1V4B125_9PAST</name>
<dbReference type="Gene3D" id="1.10.3680.10">
    <property type="entry name" value="TerB-like"/>
    <property type="match status" value="1"/>
</dbReference>
<evidence type="ECO:0000313" key="1">
    <source>
        <dbReference type="EMBL" id="STO59498.1"/>
    </source>
</evidence>